<dbReference type="HAMAP" id="MF_00344">
    <property type="entry name" value="GMP_synthase"/>
    <property type="match status" value="1"/>
</dbReference>
<keyword evidence="7 9" id="KW-0067">ATP-binding</keyword>
<dbReference type="InterPro" id="IPR029062">
    <property type="entry name" value="Class_I_gatase-like"/>
</dbReference>
<dbReference type="FunFam" id="3.40.50.620:FF:000001">
    <property type="entry name" value="GMP synthase [glutamine-hydrolyzing]"/>
    <property type="match status" value="1"/>
</dbReference>
<protein>
    <recommendedName>
        <fullName evidence="9">GMP synthase [glutamine-hydrolyzing]</fullName>
        <ecNumber evidence="9">6.3.5.2</ecNumber>
    </recommendedName>
    <alternativeName>
        <fullName evidence="9">GMP synthetase</fullName>
    </alternativeName>
    <alternativeName>
        <fullName evidence="9">Glutamine amidotransferase</fullName>
    </alternativeName>
</protein>
<proteinExistence type="inferred from homology"/>
<dbReference type="GO" id="GO:0005524">
    <property type="term" value="F:ATP binding"/>
    <property type="evidence" value="ECO:0007669"/>
    <property type="project" value="UniProtKB-UniRule"/>
</dbReference>
<dbReference type="GO" id="GO:0005829">
    <property type="term" value="C:cytosol"/>
    <property type="evidence" value="ECO:0007669"/>
    <property type="project" value="TreeGrafter"/>
</dbReference>
<sequence>MQQHNVLILDFGSQYTQLIARRVRELNIYCEIHPYNKIPQNLNDFKAVILSGSPSSVRSEEAPHPDLSEIRGKKPLLAVCYGAQYLAHFSGGLVAPSNTREYGRANLSFIKEGEEFFKDISEGSQVWMSHSDTIKELPTGGTLLASTHDVQNAAYKIDGETTYAIQFHPEVYHSTDGKQLLQNFLVNIAGVAQTWTPDSFVDETVAELKAKIGNDKVVLGLSGGVDSTVAAVLLHKAIGSNLHCIFVNNGLLRKNEFTDVLRQYEGMGLNVKGVDASARFLEELAGLSDPEAKRKAIGKVFIDVFDDEAHQIEDAKWLAQGTIYPDVIESVSVNGGPSATIKSHHNVGGLPDFMKLKVVEPLRMIFKDEVRRVGASMGIDKELLGRHPFPGPGLAIRILGDITAEKVRILQEVDAVFINGLKESGLYDKVWQAGAILLPINSVGVMGDERTYEKVVALRAVESTDGMTADWVNLPYEFLQKTSNKIINNVKGVNRVVYDISSKPPATIEWE</sequence>
<dbReference type="InterPro" id="IPR001674">
    <property type="entry name" value="GMP_synth_C"/>
</dbReference>
<evidence type="ECO:0000259" key="11">
    <source>
        <dbReference type="PROSITE" id="PS51553"/>
    </source>
</evidence>
<keyword evidence="6 9" id="KW-0658">Purine biosynthesis</keyword>
<dbReference type="PANTHER" id="PTHR11922:SF2">
    <property type="entry name" value="GMP SYNTHASE [GLUTAMINE-HYDROLYZING]"/>
    <property type="match status" value="1"/>
</dbReference>
<dbReference type="FunFam" id="3.30.300.10:FF:000002">
    <property type="entry name" value="GMP synthase [glutamine-hydrolyzing]"/>
    <property type="match status" value="1"/>
</dbReference>
<dbReference type="NCBIfam" id="TIGR00884">
    <property type="entry name" value="guaA_Cterm"/>
    <property type="match status" value="1"/>
</dbReference>
<dbReference type="Gene3D" id="3.40.50.620">
    <property type="entry name" value="HUPs"/>
    <property type="match status" value="1"/>
</dbReference>
<dbReference type="PANTHER" id="PTHR11922">
    <property type="entry name" value="GMP SYNTHASE-RELATED"/>
    <property type="match status" value="1"/>
</dbReference>
<evidence type="ECO:0000256" key="6">
    <source>
        <dbReference type="ARBA" id="ARBA00022755"/>
    </source>
</evidence>
<evidence type="ECO:0000256" key="8">
    <source>
        <dbReference type="ARBA" id="ARBA00022962"/>
    </source>
</evidence>
<dbReference type="InterPro" id="IPR022310">
    <property type="entry name" value="NAD/GMP_synthase"/>
</dbReference>
<dbReference type="PROSITE" id="PS51273">
    <property type="entry name" value="GATASE_TYPE_1"/>
    <property type="match status" value="1"/>
</dbReference>
<evidence type="ECO:0000256" key="9">
    <source>
        <dbReference type="HAMAP-Rule" id="MF_00344"/>
    </source>
</evidence>
<dbReference type="Gene3D" id="3.40.50.880">
    <property type="match status" value="1"/>
</dbReference>
<keyword evidence="5 9" id="KW-0332">GMP biosynthesis</keyword>
<dbReference type="NCBIfam" id="TIGR00888">
    <property type="entry name" value="guaA_Nterm"/>
    <property type="match status" value="1"/>
</dbReference>
<evidence type="ECO:0000256" key="5">
    <source>
        <dbReference type="ARBA" id="ARBA00022749"/>
    </source>
</evidence>
<dbReference type="PROSITE" id="PS51553">
    <property type="entry name" value="GMPS_ATP_PPASE"/>
    <property type="match status" value="1"/>
</dbReference>
<dbReference type="SUPFAM" id="SSF52317">
    <property type="entry name" value="Class I glutamine amidotransferase-like"/>
    <property type="match status" value="1"/>
</dbReference>
<dbReference type="Pfam" id="PF00117">
    <property type="entry name" value="GATase"/>
    <property type="match status" value="1"/>
</dbReference>
<dbReference type="InterPro" id="IPR014729">
    <property type="entry name" value="Rossmann-like_a/b/a_fold"/>
</dbReference>
<organism evidence="12">
    <name type="scientific">Tenacibaculum sp. Pbs-1</name>
    <dbReference type="NCBI Taxonomy" id="3238748"/>
    <lineage>
        <taxon>Bacteria</taxon>
        <taxon>Pseudomonadati</taxon>
        <taxon>Bacteroidota</taxon>
        <taxon>Flavobacteriia</taxon>
        <taxon>Flavobacteriales</taxon>
        <taxon>Flavobacteriaceae</taxon>
        <taxon>Tenacibaculum</taxon>
    </lineage>
</organism>
<evidence type="ECO:0000313" key="12">
    <source>
        <dbReference type="EMBL" id="BFP69298.1"/>
    </source>
</evidence>
<dbReference type="EC" id="6.3.5.2" evidence="9"/>
<dbReference type="Gene3D" id="3.30.300.10">
    <property type="match status" value="1"/>
</dbReference>
<reference evidence="12" key="1">
    <citation type="submission" date="2024-08" db="EMBL/GenBank/DDBJ databases">
        <title>Whole genome sequence of Tenacibaculum sp. strain pbs-1 associated with black-spot shell disease in Akoya pearl oysters.</title>
        <authorList>
            <person name="Sakatoku A."/>
            <person name="Suzuki T."/>
            <person name="Hatano K."/>
            <person name="Seki M."/>
            <person name="Tanaka D."/>
            <person name="Nakamura S."/>
            <person name="Suzuki N."/>
            <person name="Isshiki T."/>
        </authorList>
    </citation>
    <scope>NUCLEOTIDE SEQUENCE</scope>
    <source>
        <strain evidence="12">Pbs-1</strain>
    </source>
</reference>
<dbReference type="AlphaFoldDB" id="A0AB33L0F2"/>
<dbReference type="InterPro" id="IPR004739">
    <property type="entry name" value="GMP_synth_GATase"/>
</dbReference>
<dbReference type="FunFam" id="3.40.50.880:FF:000047">
    <property type="entry name" value="GMP synthase [glutamine-hydrolyzing] subunit A"/>
    <property type="match status" value="1"/>
</dbReference>
<feature type="domain" description="GMPS ATP-PPase" evidence="11">
    <location>
        <begin position="195"/>
        <end position="386"/>
    </location>
</feature>
<evidence type="ECO:0000256" key="7">
    <source>
        <dbReference type="ARBA" id="ARBA00022840"/>
    </source>
</evidence>
<dbReference type="EMBL" id="AP035888">
    <property type="protein sequence ID" value="BFP69298.1"/>
    <property type="molecule type" value="Genomic_DNA"/>
</dbReference>
<dbReference type="GO" id="GO:0003921">
    <property type="term" value="F:GMP synthase activity"/>
    <property type="evidence" value="ECO:0007669"/>
    <property type="project" value="InterPro"/>
</dbReference>
<dbReference type="Pfam" id="PF00958">
    <property type="entry name" value="GMP_synt_C"/>
    <property type="match status" value="1"/>
</dbReference>
<dbReference type="CDD" id="cd01997">
    <property type="entry name" value="GMP_synthase_C"/>
    <property type="match status" value="1"/>
</dbReference>
<dbReference type="CDD" id="cd01742">
    <property type="entry name" value="GATase1_GMP_Synthase"/>
    <property type="match status" value="1"/>
</dbReference>
<keyword evidence="8 9" id="KW-0315">Glutamine amidotransferase</keyword>
<evidence type="ECO:0000256" key="3">
    <source>
        <dbReference type="ARBA" id="ARBA00022598"/>
    </source>
</evidence>
<name>A0AB33L0F2_9FLAO</name>
<evidence type="ECO:0000256" key="10">
    <source>
        <dbReference type="PROSITE-ProRule" id="PRU00886"/>
    </source>
</evidence>
<gene>
    <name evidence="9 12" type="primary">guaA</name>
    <name evidence="12" type="ORF">Pbs1_26410</name>
</gene>
<comment type="catalytic activity">
    <reaction evidence="9">
        <text>XMP + L-glutamine + ATP + H2O = GMP + L-glutamate + AMP + diphosphate + 2 H(+)</text>
        <dbReference type="Rhea" id="RHEA:11680"/>
        <dbReference type="ChEBI" id="CHEBI:15377"/>
        <dbReference type="ChEBI" id="CHEBI:15378"/>
        <dbReference type="ChEBI" id="CHEBI:29985"/>
        <dbReference type="ChEBI" id="CHEBI:30616"/>
        <dbReference type="ChEBI" id="CHEBI:33019"/>
        <dbReference type="ChEBI" id="CHEBI:57464"/>
        <dbReference type="ChEBI" id="CHEBI:58115"/>
        <dbReference type="ChEBI" id="CHEBI:58359"/>
        <dbReference type="ChEBI" id="CHEBI:456215"/>
        <dbReference type="EC" id="6.3.5.2"/>
    </reaction>
</comment>
<comment type="function">
    <text evidence="1 9">Catalyzes the synthesis of GMP from XMP.</text>
</comment>
<feature type="active site" evidence="9">
    <location>
        <position position="170"/>
    </location>
</feature>
<dbReference type="SUPFAM" id="SSF54810">
    <property type="entry name" value="GMP synthetase C-terminal dimerisation domain"/>
    <property type="match status" value="1"/>
</dbReference>
<evidence type="ECO:0000256" key="2">
    <source>
        <dbReference type="ARBA" id="ARBA00005153"/>
    </source>
</evidence>
<feature type="binding site" evidence="10">
    <location>
        <begin position="222"/>
        <end position="228"/>
    </location>
    <ligand>
        <name>ATP</name>
        <dbReference type="ChEBI" id="CHEBI:30616"/>
    </ligand>
</feature>
<dbReference type="Pfam" id="PF02540">
    <property type="entry name" value="NAD_synthase"/>
    <property type="match status" value="1"/>
</dbReference>
<feature type="active site" evidence="9">
    <location>
        <position position="168"/>
    </location>
</feature>
<dbReference type="InterPro" id="IPR017926">
    <property type="entry name" value="GATASE"/>
</dbReference>
<feature type="active site" description="Nucleophile" evidence="9">
    <location>
        <position position="80"/>
    </location>
</feature>
<comment type="subunit">
    <text evidence="9">Homodimer.</text>
</comment>
<accession>A0AB33L0F2</accession>
<dbReference type="InterPro" id="IPR025777">
    <property type="entry name" value="GMPS_ATP_PPase_dom"/>
</dbReference>
<dbReference type="NCBIfam" id="NF000848">
    <property type="entry name" value="PRK00074.1"/>
    <property type="match status" value="1"/>
</dbReference>
<comment type="pathway">
    <text evidence="2 9">Purine metabolism; GMP biosynthesis; GMP from XMP (L-Gln route): step 1/1.</text>
</comment>
<keyword evidence="4 9" id="KW-0547">Nucleotide-binding</keyword>
<evidence type="ECO:0000256" key="4">
    <source>
        <dbReference type="ARBA" id="ARBA00022741"/>
    </source>
</evidence>
<evidence type="ECO:0000256" key="1">
    <source>
        <dbReference type="ARBA" id="ARBA00002332"/>
    </source>
</evidence>
<keyword evidence="3 9" id="KW-0436">Ligase</keyword>
<dbReference type="InterPro" id="IPR022955">
    <property type="entry name" value="GMP_synthase"/>
</dbReference>
<dbReference type="SUPFAM" id="SSF52402">
    <property type="entry name" value="Adenine nucleotide alpha hydrolases-like"/>
    <property type="match status" value="1"/>
</dbReference>